<comment type="similarity">
    <text evidence="6">Belongs to the azoreductase type 1 family.</text>
</comment>
<evidence type="ECO:0000256" key="6">
    <source>
        <dbReference type="HAMAP-Rule" id="MF_01216"/>
    </source>
</evidence>
<dbReference type="PANTHER" id="PTHR43741">
    <property type="entry name" value="FMN-DEPENDENT NADH-AZOREDUCTASE 1"/>
    <property type="match status" value="1"/>
</dbReference>
<comment type="caution">
    <text evidence="8">The sequence shown here is derived from an EMBL/GenBank/DDBJ whole genome shotgun (WGS) entry which is preliminary data.</text>
</comment>
<dbReference type="RefSeq" id="WP_230495526.1">
    <property type="nucleotide sequence ID" value="NZ_CAKJTG010000004.1"/>
</dbReference>
<comment type="function">
    <text evidence="6">Quinone reductase that provides resistance to thiol-specific stress caused by electrophilic quinones.</text>
</comment>
<keyword evidence="4 6" id="KW-0520">NAD</keyword>
<dbReference type="Proteomes" id="UP000789845">
    <property type="component" value="Unassembled WGS sequence"/>
</dbReference>
<dbReference type="GO" id="GO:0016655">
    <property type="term" value="F:oxidoreductase activity, acting on NAD(P)H, quinone or similar compound as acceptor"/>
    <property type="evidence" value="ECO:0007669"/>
    <property type="project" value="InterPro"/>
</dbReference>
<comment type="catalytic activity">
    <reaction evidence="5">
        <text>N,N-dimethyl-1,4-phenylenediamine + anthranilate + 2 NAD(+) = 2-(4-dimethylaminophenyl)diazenylbenzoate + 2 NADH + 2 H(+)</text>
        <dbReference type="Rhea" id="RHEA:55872"/>
        <dbReference type="ChEBI" id="CHEBI:15378"/>
        <dbReference type="ChEBI" id="CHEBI:15783"/>
        <dbReference type="ChEBI" id="CHEBI:16567"/>
        <dbReference type="ChEBI" id="CHEBI:57540"/>
        <dbReference type="ChEBI" id="CHEBI:57945"/>
        <dbReference type="ChEBI" id="CHEBI:71579"/>
        <dbReference type="EC" id="1.7.1.17"/>
    </reaction>
    <physiologicalReaction direction="right-to-left" evidence="5">
        <dbReference type="Rhea" id="RHEA:55874"/>
    </physiologicalReaction>
</comment>
<comment type="catalytic activity">
    <reaction evidence="6">
        <text>2 a quinone + NADH + H(+) = 2 a 1,4-benzosemiquinone + NAD(+)</text>
        <dbReference type="Rhea" id="RHEA:65952"/>
        <dbReference type="ChEBI" id="CHEBI:15378"/>
        <dbReference type="ChEBI" id="CHEBI:57540"/>
        <dbReference type="ChEBI" id="CHEBI:57945"/>
        <dbReference type="ChEBI" id="CHEBI:132124"/>
        <dbReference type="ChEBI" id="CHEBI:134225"/>
    </reaction>
</comment>
<gene>
    <name evidence="8" type="primary">azoR2</name>
    <name evidence="6" type="synonym">azoR</name>
    <name evidence="8" type="ORF">NEOCIP111885_00951</name>
</gene>
<evidence type="ECO:0000259" key="7">
    <source>
        <dbReference type="Pfam" id="PF02525"/>
    </source>
</evidence>
<proteinExistence type="inferred from homology"/>
<comment type="cofactor">
    <cofactor evidence="6">
        <name>FMN</name>
        <dbReference type="ChEBI" id="CHEBI:58210"/>
    </cofactor>
    <text evidence="6">Binds 1 FMN per subunit.</text>
</comment>
<keyword evidence="2 6" id="KW-0288">FMN</keyword>
<dbReference type="InterPro" id="IPR023048">
    <property type="entry name" value="NADH:quinone_OxRdtase_FMN_depd"/>
</dbReference>
<feature type="domain" description="Flavodoxin-like fold" evidence="7">
    <location>
        <begin position="2"/>
        <end position="206"/>
    </location>
</feature>
<evidence type="ECO:0000256" key="4">
    <source>
        <dbReference type="ARBA" id="ARBA00023027"/>
    </source>
</evidence>
<evidence type="ECO:0000256" key="5">
    <source>
        <dbReference type="ARBA" id="ARBA00048542"/>
    </source>
</evidence>
<dbReference type="GO" id="GO:0016652">
    <property type="term" value="F:oxidoreductase activity, acting on NAD(P)H as acceptor"/>
    <property type="evidence" value="ECO:0007669"/>
    <property type="project" value="UniProtKB-UniRule"/>
</dbReference>
<dbReference type="InterPro" id="IPR050104">
    <property type="entry name" value="FMN-dep_NADH:Q_OxRdtase_AzoR1"/>
</dbReference>
<accession>A0A9C7L8V5</accession>
<sequence>MKKLLYITVNPKLDVALSKGRQIGKVFLEAIRQEQPDINIDEMDLYTMEIPEVDMDLLYARAKLSFMGFTFDQLTDIEREKISKMRALADRFIDADYYVFVTPLWNLGSPAILKAFLDNLFITDKTFTNTESGPKGLLTNRKAIHIQTRGGIYSTGPLVELENGDRFLTNALRFLGMEVMEPVIAEGMDHFPKQAADIMEKAKAKAVVAAQAMIKDPVRI</sequence>
<evidence type="ECO:0000313" key="9">
    <source>
        <dbReference type="Proteomes" id="UP000789845"/>
    </source>
</evidence>
<protein>
    <recommendedName>
        <fullName evidence="6">FMN dependent NADH:quinone oxidoreductase</fullName>
        <ecNumber evidence="6">1.6.5.-</ecNumber>
    </recommendedName>
    <alternativeName>
        <fullName evidence="6">Azo-dye reductase</fullName>
    </alternativeName>
    <alternativeName>
        <fullName evidence="6">FMN-dependent NADH-azo compound oxidoreductase</fullName>
    </alternativeName>
    <alternativeName>
        <fullName evidence="6">FMN-dependent NADH-azoreductase</fullName>
        <ecNumber evidence="6">1.7.1.17</ecNumber>
    </alternativeName>
</protein>
<keyword evidence="1 6" id="KW-0285">Flavoprotein</keyword>
<dbReference type="HAMAP" id="MF_01216">
    <property type="entry name" value="Azoreductase_type1"/>
    <property type="match status" value="1"/>
</dbReference>
<keyword evidence="3 6" id="KW-0560">Oxidoreductase</keyword>
<evidence type="ECO:0000256" key="1">
    <source>
        <dbReference type="ARBA" id="ARBA00022630"/>
    </source>
</evidence>
<reference evidence="8" key="1">
    <citation type="submission" date="2021-10" db="EMBL/GenBank/DDBJ databases">
        <authorList>
            <person name="Criscuolo A."/>
        </authorList>
    </citation>
    <scope>NUCLEOTIDE SEQUENCE</scope>
    <source>
        <strain evidence="8">CIP111885</strain>
    </source>
</reference>
<dbReference type="AlphaFoldDB" id="A0A9C7L8V5"/>
<dbReference type="EMBL" id="CAKJTG010000004">
    <property type="protein sequence ID" value="CAG9607261.1"/>
    <property type="molecule type" value="Genomic_DNA"/>
</dbReference>
<organism evidence="8 9">
    <name type="scientific">Pseudoneobacillus rhizosphaerae</name>
    <dbReference type="NCBI Taxonomy" id="2880968"/>
    <lineage>
        <taxon>Bacteria</taxon>
        <taxon>Bacillati</taxon>
        <taxon>Bacillota</taxon>
        <taxon>Bacilli</taxon>
        <taxon>Bacillales</taxon>
        <taxon>Bacillaceae</taxon>
        <taxon>Pseudoneobacillus</taxon>
    </lineage>
</organism>
<dbReference type="EC" id="1.6.5.-" evidence="6"/>
<dbReference type="GO" id="GO:0009055">
    <property type="term" value="F:electron transfer activity"/>
    <property type="evidence" value="ECO:0007669"/>
    <property type="project" value="UniProtKB-UniRule"/>
</dbReference>
<dbReference type="InterPro" id="IPR003680">
    <property type="entry name" value="Flavodoxin_fold"/>
</dbReference>
<dbReference type="PANTHER" id="PTHR43741:SF7">
    <property type="entry name" value="FMN-DEPENDENT NADH:QUINONE OXIDOREDUCTASE"/>
    <property type="match status" value="1"/>
</dbReference>
<dbReference type="EC" id="1.7.1.17" evidence="6"/>
<dbReference type="SUPFAM" id="SSF52218">
    <property type="entry name" value="Flavoproteins"/>
    <property type="match status" value="1"/>
</dbReference>
<name>A0A9C7L8V5_9BACI</name>
<evidence type="ECO:0000256" key="2">
    <source>
        <dbReference type="ARBA" id="ARBA00022643"/>
    </source>
</evidence>
<evidence type="ECO:0000256" key="3">
    <source>
        <dbReference type="ARBA" id="ARBA00023002"/>
    </source>
</evidence>
<feature type="binding site" evidence="6">
    <location>
        <begin position="148"/>
        <end position="151"/>
    </location>
    <ligand>
        <name>FMN</name>
        <dbReference type="ChEBI" id="CHEBI:58210"/>
    </ligand>
</feature>
<dbReference type="Pfam" id="PF02525">
    <property type="entry name" value="Flavodoxin_2"/>
    <property type="match status" value="1"/>
</dbReference>
<comment type="caution">
    <text evidence="6">Lacks conserved residue(s) required for the propagation of feature annotation.</text>
</comment>
<dbReference type="GO" id="GO:0010181">
    <property type="term" value="F:FMN binding"/>
    <property type="evidence" value="ECO:0007669"/>
    <property type="project" value="UniProtKB-UniRule"/>
</dbReference>
<comment type="function">
    <text evidence="6">Also exhibits azoreductase activity. Catalyzes the reductive cleavage of the azo bond in aromatic azo compounds to the corresponding amines.</text>
</comment>
<evidence type="ECO:0000313" key="8">
    <source>
        <dbReference type="EMBL" id="CAG9607261.1"/>
    </source>
</evidence>
<keyword evidence="9" id="KW-1185">Reference proteome</keyword>
<comment type="subunit">
    <text evidence="6">Homodimer.</text>
</comment>
<dbReference type="InterPro" id="IPR029039">
    <property type="entry name" value="Flavoprotein-like_sf"/>
</dbReference>
<dbReference type="Gene3D" id="3.40.50.360">
    <property type="match status" value="1"/>
</dbReference>